<reference evidence="2" key="3">
    <citation type="submission" date="2015-02" db="UniProtKB">
        <authorList>
            <consortium name="EnsemblProtists"/>
        </authorList>
    </citation>
    <scope>IDENTIFICATION</scope>
    <source>
        <strain evidence="2">DAOM BR144</strain>
    </source>
</reference>
<dbReference type="AlphaFoldDB" id="K3WEG2"/>
<reference evidence="3" key="1">
    <citation type="journal article" date="2010" name="Genome Biol.">
        <title>Genome sequence of the necrotrophic plant pathogen Pythium ultimum reveals original pathogenicity mechanisms and effector repertoire.</title>
        <authorList>
            <person name="Levesque C.A."/>
            <person name="Brouwer H."/>
            <person name="Cano L."/>
            <person name="Hamilton J.P."/>
            <person name="Holt C."/>
            <person name="Huitema E."/>
            <person name="Raffaele S."/>
            <person name="Robideau G.P."/>
            <person name="Thines M."/>
            <person name="Win J."/>
            <person name="Zerillo M.M."/>
            <person name="Beakes G.W."/>
            <person name="Boore J.L."/>
            <person name="Busam D."/>
            <person name="Dumas B."/>
            <person name="Ferriera S."/>
            <person name="Fuerstenberg S.I."/>
            <person name="Gachon C.M."/>
            <person name="Gaulin E."/>
            <person name="Govers F."/>
            <person name="Grenville-Briggs L."/>
            <person name="Horner N."/>
            <person name="Hostetler J."/>
            <person name="Jiang R.H."/>
            <person name="Johnson J."/>
            <person name="Krajaejun T."/>
            <person name="Lin H."/>
            <person name="Meijer H.J."/>
            <person name="Moore B."/>
            <person name="Morris P."/>
            <person name="Phuntmart V."/>
            <person name="Puiu D."/>
            <person name="Shetty J."/>
            <person name="Stajich J.E."/>
            <person name="Tripathy S."/>
            <person name="Wawra S."/>
            <person name="van West P."/>
            <person name="Whitty B.R."/>
            <person name="Coutinho P.M."/>
            <person name="Henrissat B."/>
            <person name="Martin F."/>
            <person name="Thomas P.D."/>
            <person name="Tyler B.M."/>
            <person name="De Vries R.P."/>
            <person name="Kamoun S."/>
            <person name="Yandell M."/>
            <person name="Tisserat N."/>
            <person name="Buell C.R."/>
        </authorList>
    </citation>
    <scope>NUCLEOTIDE SEQUENCE</scope>
    <source>
        <strain evidence="3">DAOM:BR144</strain>
    </source>
</reference>
<dbReference type="EMBL" id="GL376603">
    <property type="status" value="NOT_ANNOTATED_CDS"/>
    <property type="molecule type" value="Genomic_DNA"/>
</dbReference>
<evidence type="ECO:0000313" key="3">
    <source>
        <dbReference type="Proteomes" id="UP000019132"/>
    </source>
</evidence>
<dbReference type="eggNOG" id="ENOG502RWNR">
    <property type="taxonomic scope" value="Eukaryota"/>
</dbReference>
<organism evidence="2 3">
    <name type="scientific">Globisporangium ultimum (strain ATCC 200006 / CBS 805.95 / DAOM BR144)</name>
    <name type="common">Pythium ultimum</name>
    <dbReference type="NCBI Taxonomy" id="431595"/>
    <lineage>
        <taxon>Eukaryota</taxon>
        <taxon>Sar</taxon>
        <taxon>Stramenopiles</taxon>
        <taxon>Oomycota</taxon>
        <taxon>Peronosporomycetes</taxon>
        <taxon>Pythiales</taxon>
        <taxon>Pythiaceae</taxon>
        <taxon>Globisporangium</taxon>
    </lineage>
</organism>
<dbReference type="SUPFAM" id="SSF52058">
    <property type="entry name" value="L domain-like"/>
    <property type="match status" value="1"/>
</dbReference>
<accession>K3WEG2</accession>
<dbReference type="InterPro" id="IPR032675">
    <property type="entry name" value="LRR_dom_sf"/>
</dbReference>
<sequence length="561" mass="61077">MSVQSNYFNYLFLIREMIEIASQSYQMYNSSTLLARPWINAFFMSLVVVNCWSTPILQHVLAHSSGLERVVCLTLDGLLDAGSAILIPLIVFLPYARVFDRDSLSFSSDNLYDPQWFVNMVRENRMLFAMSSQDLFSKLVPHHSLWSCMKNIKKLIVRQKYPSESNYAPGATDPPAKDDDHDLVTKKVDSSPKKQVEYPGKGKKLVHAVFTSWGIAVLVIYLHARHISVSTDVPACKLPLRPWFATTFACASYNFDCHEQGQVDTVTSSDLSILRNDSLAALIISNCPAVKMPPELRNFPNLLKFLLYNSTIASWDSTASLNSVDHTSLVSICLVRVNMTEFPLGLQQELPNPLTDIQVSTSNLTYLPSSLSQKWQPMTIMYFEFCDFTEFPLVLLDLRADDVSLAGAKITALPSNMSSAQFAWIGLVLSGNALLSELPDAGLKSGILTLSIENTNVSEIPSWVYSGMQSFAGGFVVYAYNTPFCLAENTTSSVASSGGSGATGASSAEETVSTGSGGSGTGPTGSAGGGMTSGTVNCVTRDPSGEARYPLALTTSSFQPS</sequence>
<keyword evidence="3" id="KW-1185">Reference proteome</keyword>
<dbReference type="HOGENOM" id="CLU_010354_3_0_1"/>
<feature type="compositionally biased region" description="Low complexity" evidence="1">
    <location>
        <begin position="496"/>
        <end position="514"/>
    </location>
</feature>
<proteinExistence type="predicted"/>
<name>K3WEG2_GLOUD</name>
<feature type="region of interest" description="Disordered" evidence="1">
    <location>
        <begin position="496"/>
        <end position="561"/>
    </location>
</feature>
<dbReference type="Gene3D" id="3.80.10.10">
    <property type="entry name" value="Ribonuclease Inhibitor"/>
    <property type="match status" value="1"/>
</dbReference>
<feature type="compositionally biased region" description="Gly residues" evidence="1">
    <location>
        <begin position="515"/>
        <end position="532"/>
    </location>
</feature>
<dbReference type="InParanoid" id="K3WEG2"/>
<dbReference type="VEuPathDB" id="FungiDB:PYU1_G003343"/>
<reference evidence="3" key="2">
    <citation type="submission" date="2010-04" db="EMBL/GenBank/DDBJ databases">
        <authorList>
            <person name="Buell R."/>
            <person name="Hamilton J."/>
            <person name="Hostetler J."/>
        </authorList>
    </citation>
    <scope>NUCLEOTIDE SEQUENCE [LARGE SCALE GENOMIC DNA]</scope>
    <source>
        <strain evidence="3">DAOM:BR144</strain>
    </source>
</reference>
<dbReference type="Proteomes" id="UP000019132">
    <property type="component" value="Unassembled WGS sequence"/>
</dbReference>
<evidence type="ECO:0000256" key="1">
    <source>
        <dbReference type="SAM" id="MobiDB-lite"/>
    </source>
</evidence>
<dbReference type="OMA" id="EMIFLIM"/>
<protein>
    <submittedName>
        <fullName evidence="2">Uncharacterized protein</fullName>
    </submittedName>
</protein>
<evidence type="ECO:0000313" key="2">
    <source>
        <dbReference type="EnsemblProtists" id="PYU1_T003353"/>
    </source>
</evidence>
<dbReference type="EnsemblProtists" id="PYU1_T003353">
    <property type="protein sequence ID" value="PYU1_T003353"/>
    <property type="gene ID" value="PYU1_G003343"/>
</dbReference>